<dbReference type="InterPro" id="IPR004556">
    <property type="entry name" value="HemK-like"/>
</dbReference>
<name>A0A645DAC2_9ZZZZ</name>
<dbReference type="PANTHER" id="PTHR18895">
    <property type="entry name" value="HEMK METHYLTRANSFERASE"/>
    <property type="match status" value="1"/>
</dbReference>
<dbReference type="GO" id="GO:0102559">
    <property type="term" value="F:peptide chain release factor N(5)-glutamine methyltransferase activity"/>
    <property type="evidence" value="ECO:0007669"/>
    <property type="project" value="UniProtKB-EC"/>
</dbReference>
<dbReference type="EC" id="2.1.1.297" evidence="1"/>
<proteinExistence type="predicted"/>
<dbReference type="NCBIfam" id="TIGR00536">
    <property type="entry name" value="hemK_fam"/>
    <property type="match status" value="1"/>
</dbReference>
<evidence type="ECO:0000313" key="7">
    <source>
        <dbReference type="EMBL" id="MPM86137.1"/>
    </source>
</evidence>
<sequence length="186" mass="20955">MVSDHLSKRWTKQEKIHLGEVGVGSGVIGITLASLFPKLWVHGSDIAEEPVLQARENADLLGVSNRVHIFQGDLLAPLPFAQYHVLVSNPPYIPERDLVELAPDVQREPHVALFGGPDGLRYYHRLLTEGHERLYPQGFLAVEVGKDQAAVLQNIAEHIGWRLLDMRIDFNGIARTLLWEKQETFL</sequence>
<reference evidence="7" key="1">
    <citation type="submission" date="2019-08" db="EMBL/GenBank/DDBJ databases">
        <authorList>
            <person name="Kucharzyk K."/>
            <person name="Murdoch R.W."/>
            <person name="Higgins S."/>
            <person name="Loffler F."/>
        </authorList>
    </citation>
    <scope>NUCLEOTIDE SEQUENCE</scope>
</reference>
<evidence type="ECO:0000259" key="6">
    <source>
        <dbReference type="Pfam" id="PF05175"/>
    </source>
</evidence>
<gene>
    <name evidence="7" type="primary">prmC_43</name>
    <name evidence="7" type="ORF">SDC9_133220</name>
</gene>
<dbReference type="InterPro" id="IPR007848">
    <property type="entry name" value="Small_mtfrase_dom"/>
</dbReference>
<evidence type="ECO:0000256" key="3">
    <source>
        <dbReference type="ARBA" id="ARBA00022679"/>
    </source>
</evidence>
<dbReference type="PANTHER" id="PTHR18895:SF74">
    <property type="entry name" value="MTRF1L RELEASE FACTOR GLUTAMINE METHYLTRANSFERASE"/>
    <property type="match status" value="1"/>
</dbReference>
<dbReference type="CDD" id="cd02440">
    <property type="entry name" value="AdoMet_MTases"/>
    <property type="match status" value="1"/>
</dbReference>
<dbReference type="GO" id="GO:0032259">
    <property type="term" value="P:methylation"/>
    <property type="evidence" value="ECO:0007669"/>
    <property type="project" value="UniProtKB-KW"/>
</dbReference>
<evidence type="ECO:0000256" key="4">
    <source>
        <dbReference type="ARBA" id="ARBA00022691"/>
    </source>
</evidence>
<dbReference type="Gene3D" id="3.40.50.150">
    <property type="entry name" value="Vaccinia Virus protein VP39"/>
    <property type="match status" value="1"/>
</dbReference>
<dbReference type="EMBL" id="VSSQ01034251">
    <property type="protein sequence ID" value="MPM86137.1"/>
    <property type="molecule type" value="Genomic_DNA"/>
</dbReference>
<dbReference type="InterPro" id="IPR029063">
    <property type="entry name" value="SAM-dependent_MTases_sf"/>
</dbReference>
<dbReference type="InterPro" id="IPR050320">
    <property type="entry name" value="N5-glutamine_MTase"/>
</dbReference>
<comment type="catalytic activity">
    <reaction evidence="5">
        <text>L-glutaminyl-[peptide chain release factor] + S-adenosyl-L-methionine = N(5)-methyl-L-glutaminyl-[peptide chain release factor] + S-adenosyl-L-homocysteine + H(+)</text>
        <dbReference type="Rhea" id="RHEA:42896"/>
        <dbReference type="Rhea" id="RHEA-COMP:10271"/>
        <dbReference type="Rhea" id="RHEA-COMP:10272"/>
        <dbReference type="ChEBI" id="CHEBI:15378"/>
        <dbReference type="ChEBI" id="CHEBI:30011"/>
        <dbReference type="ChEBI" id="CHEBI:57856"/>
        <dbReference type="ChEBI" id="CHEBI:59789"/>
        <dbReference type="ChEBI" id="CHEBI:61891"/>
        <dbReference type="EC" id="2.1.1.297"/>
    </reaction>
</comment>
<dbReference type="PROSITE" id="PS00092">
    <property type="entry name" value="N6_MTASE"/>
    <property type="match status" value="1"/>
</dbReference>
<keyword evidence="2 7" id="KW-0489">Methyltransferase</keyword>
<protein>
    <recommendedName>
        <fullName evidence="1">peptide chain release factor N(5)-glutamine methyltransferase</fullName>
        <ecNumber evidence="1">2.1.1.297</ecNumber>
    </recommendedName>
</protein>
<keyword evidence="4" id="KW-0949">S-adenosyl-L-methionine</keyword>
<dbReference type="SUPFAM" id="SSF53335">
    <property type="entry name" value="S-adenosyl-L-methionine-dependent methyltransferases"/>
    <property type="match status" value="1"/>
</dbReference>
<organism evidence="7">
    <name type="scientific">bioreactor metagenome</name>
    <dbReference type="NCBI Taxonomy" id="1076179"/>
    <lineage>
        <taxon>unclassified sequences</taxon>
        <taxon>metagenomes</taxon>
        <taxon>ecological metagenomes</taxon>
    </lineage>
</organism>
<dbReference type="GO" id="GO:0003676">
    <property type="term" value="F:nucleic acid binding"/>
    <property type="evidence" value="ECO:0007669"/>
    <property type="project" value="InterPro"/>
</dbReference>
<accession>A0A645DAC2</accession>
<evidence type="ECO:0000256" key="1">
    <source>
        <dbReference type="ARBA" id="ARBA00012771"/>
    </source>
</evidence>
<evidence type="ECO:0000256" key="2">
    <source>
        <dbReference type="ARBA" id="ARBA00022603"/>
    </source>
</evidence>
<dbReference type="AlphaFoldDB" id="A0A645DAC2"/>
<comment type="caution">
    <text evidence="7">The sequence shown here is derived from an EMBL/GenBank/DDBJ whole genome shotgun (WGS) entry which is preliminary data.</text>
</comment>
<evidence type="ECO:0000256" key="5">
    <source>
        <dbReference type="ARBA" id="ARBA00048391"/>
    </source>
</evidence>
<feature type="domain" description="Methyltransferase small" evidence="6">
    <location>
        <begin position="14"/>
        <end position="94"/>
    </location>
</feature>
<dbReference type="Pfam" id="PF05175">
    <property type="entry name" value="MTS"/>
    <property type="match status" value="1"/>
</dbReference>
<dbReference type="InterPro" id="IPR002052">
    <property type="entry name" value="DNA_methylase_N6_adenine_CS"/>
</dbReference>
<keyword evidence="3 7" id="KW-0808">Transferase</keyword>